<dbReference type="EMBL" id="CP000112">
    <property type="protein sequence ID" value="ABB37644.1"/>
    <property type="molecule type" value="Genomic_DNA"/>
</dbReference>
<dbReference type="HOGENOM" id="CLU_025996_0_0_7"/>
<sequence>MTGGSAQKSSTPDRSVMSDRPAVSVIMPVYKTEAYLAEAVRSVLEQDFTDFELLVVDDGSPGDVRGILAGFDDARIRYLHHENRGPGYTRNRGIRESTGRYVAFLDSDDAWMPHKLSIQVAALDAAPQYDVVYSQRETMDGHGRTVAGYTPVLHSGDVLDELYVDSFICMSSAMVRRGVFAVSGYIAEDLRISQDYDFWLRVACHHRFLAVDEPLVRYRVHGTQVSRQVEERVRVVWQIYERFNREHGHRVSPRARRRSRASFYNGRADRCLAAGKRLQAAGCYLRAMVFHPLDSHPWKGCVRVLLPAPLQRLARQLLRRG</sequence>
<dbReference type="Gene3D" id="3.90.550.10">
    <property type="entry name" value="Spore Coat Polysaccharide Biosynthesis Protein SpsA, Chain A"/>
    <property type="match status" value="1"/>
</dbReference>
<evidence type="ECO:0000313" key="3">
    <source>
        <dbReference type="Proteomes" id="UP000002710"/>
    </source>
</evidence>
<dbReference type="eggNOG" id="COG1215">
    <property type="taxonomic scope" value="Bacteria"/>
</dbReference>
<dbReference type="InterPro" id="IPR029044">
    <property type="entry name" value="Nucleotide-diphossugar_trans"/>
</dbReference>
<organism evidence="2 3">
    <name type="scientific">Oleidesulfovibrio alaskensis (strain ATCC BAA-1058 / DSM 17464 / G20)</name>
    <name type="common">Desulfovibrio alaskensis</name>
    <dbReference type="NCBI Taxonomy" id="207559"/>
    <lineage>
        <taxon>Bacteria</taxon>
        <taxon>Pseudomonadati</taxon>
        <taxon>Thermodesulfobacteriota</taxon>
        <taxon>Desulfovibrionia</taxon>
        <taxon>Desulfovibrionales</taxon>
        <taxon>Desulfovibrionaceae</taxon>
        <taxon>Oleidesulfovibrio</taxon>
    </lineage>
</organism>
<evidence type="ECO:0000313" key="2">
    <source>
        <dbReference type="EMBL" id="ABB37644.1"/>
    </source>
</evidence>
<name>Q314K2_OLEA2</name>
<evidence type="ECO:0000259" key="1">
    <source>
        <dbReference type="Pfam" id="PF00535"/>
    </source>
</evidence>
<reference evidence="2 3" key="1">
    <citation type="journal article" date="2011" name="J. Bacteriol.">
        <title>Complete genome sequence and updated annotation of Desulfovibrio alaskensis G20.</title>
        <authorList>
            <person name="Hauser L.J."/>
            <person name="Land M.L."/>
            <person name="Brown S.D."/>
            <person name="Larimer F."/>
            <person name="Keller K.L."/>
            <person name="Rapp-Giles B.J."/>
            <person name="Price M.N."/>
            <person name="Lin M."/>
            <person name="Bruce D.C."/>
            <person name="Detter J.C."/>
            <person name="Tapia R."/>
            <person name="Han C.S."/>
            <person name="Goodwin L.A."/>
            <person name="Cheng J.F."/>
            <person name="Pitluck S."/>
            <person name="Copeland A."/>
            <person name="Lucas S."/>
            <person name="Nolan M."/>
            <person name="Lapidus A.L."/>
            <person name="Palumbo A.V."/>
            <person name="Wall J.D."/>
        </authorList>
    </citation>
    <scope>NUCLEOTIDE SEQUENCE [LARGE SCALE GENOMIC DNA]</scope>
    <source>
        <strain evidence="3">ATCC BAA 1058 / DSM 17464 / G20</strain>
    </source>
</reference>
<dbReference type="InterPro" id="IPR001173">
    <property type="entry name" value="Glyco_trans_2-like"/>
</dbReference>
<dbReference type="PANTHER" id="PTHR22916">
    <property type="entry name" value="GLYCOSYLTRANSFERASE"/>
    <property type="match status" value="1"/>
</dbReference>
<dbReference type="KEGG" id="dde:Dde_0843"/>
<protein>
    <submittedName>
        <fullName evidence="2">Glycosyl transferase family 2</fullName>
    </submittedName>
</protein>
<dbReference type="PANTHER" id="PTHR22916:SF3">
    <property type="entry name" value="UDP-GLCNAC:BETAGAL BETA-1,3-N-ACETYLGLUCOSAMINYLTRANSFERASE-LIKE PROTEIN 1"/>
    <property type="match status" value="1"/>
</dbReference>
<dbReference type="Proteomes" id="UP000002710">
    <property type="component" value="Chromosome"/>
</dbReference>
<feature type="domain" description="Glycosyltransferase 2-like" evidence="1">
    <location>
        <begin position="24"/>
        <end position="180"/>
    </location>
</feature>
<gene>
    <name evidence="2" type="ordered locus">Dde_0843</name>
</gene>
<dbReference type="Pfam" id="PF00535">
    <property type="entry name" value="Glycos_transf_2"/>
    <property type="match status" value="1"/>
</dbReference>
<accession>Q314K2</accession>
<dbReference type="STRING" id="207559.Dde_0843"/>
<proteinExistence type="predicted"/>
<dbReference type="SUPFAM" id="SSF53448">
    <property type="entry name" value="Nucleotide-diphospho-sugar transferases"/>
    <property type="match status" value="1"/>
</dbReference>
<dbReference type="CAZy" id="GT2">
    <property type="family name" value="Glycosyltransferase Family 2"/>
</dbReference>
<keyword evidence="3" id="KW-1185">Reference proteome</keyword>
<dbReference type="AlphaFoldDB" id="Q314K2"/>
<dbReference type="GO" id="GO:0016758">
    <property type="term" value="F:hexosyltransferase activity"/>
    <property type="evidence" value="ECO:0007669"/>
    <property type="project" value="UniProtKB-ARBA"/>
</dbReference>
<keyword evidence="2" id="KW-0808">Transferase</keyword>